<dbReference type="InterPro" id="IPR005013">
    <property type="entry name" value="DDOST_48_kDa_subunit"/>
</dbReference>
<dbReference type="Pfam" id="PF23358">
    <property type="entry name" value="OST48_MD"/>
    <property type="match status" value="1"/>
</dbReference>
<keyword evidence="4 8" id="KW-0812">Transmembrane</keyword>
<dbReference type="Proteomes" id="UP001153365">
    <property type="component" value="Unassembled WGS sequence"/>
</dbReference>
<comment type="caution">
    <text evidence="11">The sequence shown here is derived from an EMBL/GenBank/DDBJ whole genome shotgun (WGS) entry which is preliminary data.</text>
</comment>
<keyword evidence="6 8" id="KW-1133">Transmembrane helix</keyword>
<evidence type="ECO:0000256" key="7">
    <source>
        <dbReference type="ARBA" id="ARBA00023136"/>
    </source>
</evidence>
<accession>A0AAV0BM57</accession>
<comment type="pathway">
    <text evidence="2 8">Protein modification; protein glycosylation.</text>
</comment>
<evidence type="ECO:0000313" key="12">
    <source>
        <dbReference type="Proteomes" id="UP001153365"/>
    </source>
</evidence>
<dbReference type="EMBL" id="CALTRL010005904">
    <property type="protein sequence ID" value="CAH7687708.1"/>
    <property type="molecule type" value="Genomic_DNA"/>
</dbReference>
<comment type="subcellular location">
    <subcellularLocation>
        <location evidence="8">Endoplasmic reticulum membrane</location>
        <topology evidence="8">Single-pass type I membrane protein</topology>
    </subcellularLocation>
    <subcellularLocation>
        <location evidence="1">Membrane</location>
        <topology evidence="1">Single-pass type I membrane protein</topology>
    </subcellularLocation>
</comment>
<evidence type="ECO:0000256" key="3">
    <source>
        <dbReference type="ARBA" id="ARBA00008743"/>
    </source>
</evidence>
<keyword evidence="12" id="KW-1185">Reference proteome</keyword>
<name>A0AAV0BM57_PHAPC</name>
<evidence type="ECO:0000256" key="4">
    <source>
        <dbReference type="ARBA" id="ARBA00022692"/>
    </source>
</evidence>
<dbReference type="Pfam" id="PF03345">
    <property type="entry name" value="OST48_N"/>
    <property type="match status" value="1"/>
</dbReference>
<dbReference type="InterPro" id="IPR055459">
    <property type="entry name" value="OST48_MD"/>
</dbReference>
<feature type="signal peptide" evidence="8">
    <location>
        <begin position="1"/>
        <end position="29"/>
    </location>
</feature>
<keyword evidence="7 8" id="KW-0472">Membrane</keyword>
<dbReference type="InterPro" id="IPR055457">
    <property type="entry name" value="OST48_N"/>
</dbReference>
<evidence type="ECO:0000256" key="5">
    <source>
        <dbReference type="ARBA" id="ARBA00022824"/>
    </source>
</evidence>
<evidence type="ECO:0000259" key="9">
    <source>
        <dbReference type="Pfam" id="PF03345"/>
    </source>
</evidence>
<dbReference type="GO" id="GO:0018279">
    <property type="term" value="P:protein N-linked glycosylation via asparagine"/>
    <property type="evidence" value="ECO:0007669"/>
    <property type="project" value="UniProtKB-UniRule"/>
</dbReference>
<evidence type="ECO:0000256" key="1">
    <source>
        <dbReference type="ARBA" id="ARBA00004479"/>
    </source>
</evidence>
<dbReference type="AlphaFoldDB" id="A0AAV0BM57"/>
<feature type="domain" description="OST48 N-terminal" evidence="9">
    <location>
        <begin position="31"/>
        <end position="284"/>
    </location>
</feature>
<evidence type="ECO:0000256" key="6">
    <source>
        <dbReference type="ARBA" id="ARBA00022989"/>
    </source>
</evidence>
<comment type="similarity">
    <text evidence="3 8">Belongs to the DDOST 48 kDa subunit family.</text>
</comment>
<protein>
    <recommendedName>
        <fullName evidence="8">Dolichyl-diphosphooligosaccharide--protein glycosyltransferase subunit WBP1</fullName>
        <shortName evidence="8">Oligosaccharyl transferase subunit WBP1</shortName>
    </recommendedName>
</protein>
<reference evidence="11" key="1">
    <citation type="submission" date="2022-06" db="EMBL/GenBank/DDBJ databases">
        <authorList>
            <consortium name="SYNGENTA / RWTH Aachen University"/>
        </authorList>
    </citation>
    <scope>NUCLEOTIDE SEQUENCE</scope>
</reference>
<organism evidence="11 12">
    <name type="scientific">Phakopsora pachyrhizi</name>
    <name type="common">Asian soybean rust disease fungus</name>
    <dbReference type="NCBI Taxonomy" id="170000"/>
    <lineage>
        <taxon>Eukaryota</taxon>
        <taxon>Fungi</taxon>
        <taxon>Dikarya</taxon>
        <taxon>Basidiomycota</taxon>
        <taxon>Pucciniomycotina</taxon>
        <taxon>Pucciniomycetes</taxon>
        <taxon>Pucciniales</taxon>
        <taxon>Phakopsoraceae</taxon>
        <taxon>Phakopsora</taxon>
    </lineage>
</organism>
<comment type="function">
    <text evidence="8">Subunit of the oligosaccharyl transferase (OST) complex that catalyzes the initial transfer of a defined glycan (Glc(3)Man(9)GlcNAc(2) in eukaryotes) from the lipid carrier dolichol-pyrophosphate to an asparagine residue within an Asn-X-Ser/Thr consensus motif in nascent polypeptide chains, the first step in protein N-glycosylation. N-glycosylation occurs cotranslationally and the complex associates with the Sec61 complex at the channel-forming translocon complex that mediates protein translocation across the endoplasmic reticulum (ER).</text>
</comment>
<sequence>MKRNQSQSNSGMVVLALLLLINAFIGVSADKILVITEDNMKTENYNQFWASLRSREHELKFRSVKEATPALKEFDKPAFDHLILFAPSSKHFAADLSPQALVQYLNDGGNILLAGSSDISEFWRDFVREFEIDFDDRSTAVMDHFQNHDQDPTKIYSQADSNSRLIEDEVIIPSSIKSSLSPILFRGIGHSIGKNPMLMSILRASPVAYSKEIGTNETDTNPFIIGDEIGLISGFQTRKQSRISFVGSIDFFSDDFFNAELTLPDGEKTPTGNKKVAERLSKWTFQELGVLRIISASHSKVNGEKEPSRYRINEEIEYKVDIQSLENGVWRPFMASDIQLEFTMLDPHLRVTLTPKKSKDGTFATYSKVFRAPDRHGVFTFNLDYRRRNGLTNLKNQLQVSVTPLEHDQYERFIFGAYPYYLGSLNVLIGFFIFSIVWLTHVPGRSTKNS</sequence>
<dbReference type="PANTHER" id="PTHR10830">
    <property type="entry name" value="DOLICHYL-DIPHOSPHOOLIGOSACCHARIDE--PROTEIN GLYCOSYLTRANSFERASE 48 KDA SUBUNIT"/>
    <property type="match status" value="1"/>
</dbReference>
<keyword evidence="5 8" id="KW-0256">Endoplasmic reticulum</keyword>
<dbReference type="GO" id="GO:0008250">
    <property type="term" value="C:oligosaccharyltransferase complex"/>
    <property type="evidence" value="ECO:0007669"/>
    <property type="project" value="TreeGrafter"/>
</dbReference>
<evidence type="ECO:0000256" key="8">
    <source>
        <dbReference type="RuleBase" id="RU361142"/>
    </source>
</evidence>
<feature type="chain" id="PRO_5043097000" description="Dolichyl-diphosphooligosaccharide--protein glycosyltransferase subunit WBP1" evidence="8">
    <location>
        <begin position="30"/>
        <end position="450"/>
    </location>
</feature>
<proteinExistence type="inferred from homology"/>
<evidence type="ECO:0000259" key="10">
    <source>
        <dbReference type="Pfam" id="PF23358"/>
    </source>
</evidence>
<comment type="subunit">
    <text evidence="8">Component of the oligosaccharyltransferase (OST) complex.</text>
</comment>
<keyword evidence="8" id="KW-0732">Signal</keyword>
<evidence type="ECO:0000256" key="2">
    <source>
        <dbReference type="ARBA" id="ARBA00004922"/>
    </source>
</evidence>
<dbReference type="PANTHER" id="PTHR10830:SF0">
    <property type="entry name" value="DOLICHYL-DIPHOSPHOOLIGOSACCHARIDE--PROTEIN GLYCOSYLTRANSFERASE 48 KDA SUBUNIT"/>
    <property type="match status" value="1"/>
</dbReference>
<gene>
    <name evidence="11" type="ORF">PPACK8108_LOCUS22536</name>
</gene>
<feature type="transmembrane region" description="Helical" evidence="8">
    <location>
        <begin position="418"/>
        <end position="440"/>
    </location>
</feature>
<feature type="domain" description="OST48 middle" evidence="10">
    <location>
        <begin position="298"/>
        <end position="441"/>
    </location>
</feature>
<evidence type="ECO:0000313" key="11">
    <source>
        <dbReference type="EMBL" id="CAH7687708.1"/>
    </source>
</evidence>